<keyword evidence="2" id="KW-1185">Reference proteome</keyword>
<dbReference type="Proteomes" id="UP000241118">
    <property type="component" value="Unassembled WGS sequence"/>
</dbReference>
<dbReference type="EMBL" id="PYAX01000003">
    <property type="protein sequence ID" value="PSL56550.1"/>
    <property type="molecule type" value="Genomic_DNA"/>
</dbReference>
<evidence type="ECO:0000313" key="1">
    <source>
        <dbReference type="EMBL" id="PSL56550.1"/>
    </source>
</evidence>
<gene>
    <name evidence="1" type="ORF">B0I31_103301</name>
</gene>
<proteinExistence type="predicted"/>
<reference evidence="1 2" key="1">
    <citation type="submission" date="2018-03" db="EMBL/GenBank/DDBJ databases">
        <title>Genomic Encyclopedia of Type Strains, Phase III (KMG-III): the genomes of soil and plant-associated and newly described type strains.</title>
        <authorList>
            <person name="Whitman W."/>
        </authorList>
    </citation>
    <scope>NUCLEOTIDE SEQUENCE [LARGE SCALE GENOMIC DNA]</scope>
    <source>
        <strain evidence="1 2">CGMCC 4.7097</strain>
    </source>
</reference>
<protein>
    <submittedName>
        <fullName evidence="1">Uncharacterized protein</fullName>
    </submittedName>
</protein>
<evidence type="ECO:0000313" key="2">
    <source>
        <dbReference type="Proteomes" id="UP000241118"/>
    </source>
</evidence>
<accession>A0A2P8IDN0</accession>
<organism evidence="1 2">
    <name type="scientific">Saccharothrix carnea</name>
    <dbReference type="NCBI Taxonomy" id="1280637"/>
    <lineage>
        <taxon>Bacteria</taxon>
        <taxon>Bacillati</taxon>
        <taxon>Actinomycetota</taxon>
        <taxon>Actinomycetes</taxon>
        <taxon>Pseudonocardiales</taxon>
        <taxon>Pseudonocardiaceae</taxon>
        <taxon>Saccharothrix</taxon>
    </lineage>
</organism>
<comment type="caution">
    <text evidence="1">The sequence shown here is derived from an EMBL/GenBank/DDBJ whole genome shotgun (WGS) entry which is preliminary data.</text>
</comment>
<sequence>MPNLFQVVHLITMGQMEHLSVGVKHCSGGLRDKHNTLARWREFRKRGL</sequence>
<name>A0A2P8IDN0_SACCR</name>
<dbReference type="AlphaFoldDB" id="A0A2P8IDN0"/>